<dbReference type="GO" id="GO:0000287">
    <property type="term" value="F:magnesium ion binding"/>
    <property type="evidence" value="ECO:0007669"/>
    <property type="project" value="TreeGrafter"/>
</dbReference>
<comment type="catalytic activity">
    <reaction evidence="13">
        <text>GMP + diphosphate = guanine + 5-phospho-alpha-D-ribose 1-diphosphate</text>
        <dbReference type="Rhea" id="RHEA:25424"/>
        <dbReference type="ChEBI" id="CHEBI:16235"/>
        <dbReference type="ChEBI" id="CHEBI:33019"/>
        <dbReference type="ChEBI" id="CHEBI:58017"/>
        <dbReference type="ChEBI" id="CHEBI:58115"/>
        <dbReference type="EC" id="2.4.2.8"/>
    </reaction>
    <physiologicalReaction direction="right-to-left" evidence="13">
        <dbReference type="Rhea" id="RHEA:25426"/>
    </physiologicalReaction>
</comment>
<name>A0A9E2BI28_PSYF1</name>
<evidence type="ECO:0000256" key="7">
    <source>
        <dbReference type="ARBA" id="ARBA00022676"/>
    </source>
</evidence>
<dbReference type="GO" id="GO:0004422">
    <property type="term" value="F:hypoxanthine phosphoribosyltransferase activity"/>
    <property type="evidence" value="ECO:0007669"/>
    <property type="project" value="InterPro"/>
</dbReference>
<dbReference type="NCBIfam" id="TIGR01203">
    <property type="entry name" value="HGPRTase"/>
    <property type="match status" value="1"/>
</dbReference>
<dbReference type="EMBL" id="QLTW01000035">
    <property type="protein sequence ID" value="MBT9144966.1"/>
    <property type="molecule type" value="Genomic_DNA"/>
</dbReference>
<keyword evidence="8 15" id="KW-0808">Transferase</keyword>
<evidence type="ECO:0000256" key="14">
    <source>
        <dbReference type="ARBA" id="ARBA00049402"/>
    </source>
</evidence>
<dbReference type="Gene3D" id="3.40.50.2020">
    <property type="match status" value="1"/>
</dbReference>
<evidence type="ECO:0000256" key="13">
    <source>
        <dbReference type="ARBA" id="ARBA00048811"/>
    </source>
</evidence>
<dbReference type="PANTHER" id="PTHR43340">
    <property type="entry name" value="HYPOXANTHINE-GUANINE PHOSPHORIBOSYLTRANSFERASE"/>
    <property type="match status" value="1"/>
</dbReference>
<dbReference type="InterPro" id="IPR029057">
    <property type="entry name" value="PRTase-like"/>
</dbReference>
<dbReference type="EC" id="2.4.2.8" evidence="15"/>
<comment type="subcellular location">
    <subcellularLocation>
        <location evidence="2 15">Cytoplasm</location>
    </subcellularLocation>
</comment>
<comment type="pathway">
    <text evidence="3 15">Purine metabolism; IMP biosynthesis via salvage pathway; IMP from hypoxanthine: step 1/1.</text>
</comment>
<comment type="pathway">
    <text evidence="4">Purine metabolism; GMP biosynthesis via salvage pathway; GMP from guanine: step 1/1.</text>
</comment>
<keyword evidence="7 15" id="KW-0328">Glycosyltransferase</keyword>
<dbReference type="AlphaFoldDB" id="A0A9E2BI28"/>
<comment type="similarity">
    <text evidence="5 15">Belongs to the purine/pyrimidine phosphoribosyltransferase family.</text>
</comment>
<accession>A0A9E2BI28</accession>
<evidence type="ECO:0000256" key="12">
    <source>
        <dbReference type="ARBA" id="ARBA00022842"/>
    </source>
</evidence>
<evidence type="ECO:0000256" key="2">
    <source>
        <dbReference type="ARBA" id="ARBA00004496"/>
    </source>
</evidence>
<comment type="caution">
    <text evidence="17">The sequence shown here is derived from an EMBL/GenBank/DDBJ whole genome shotgun (WGS) entry which is preliminary data.</text>
</comment>
<proteinExistence type="inferred from homology"/>
<dbReference type="GO" id="GO:0005829">
    <property type="term" value="C:cytosol"/>
    <property type="evidence" value="ECO:0007669"/>
    <property type="project" value="TreeGrafter"/>
</dbReference>
<evidence type="ECO:0000256" key="6">
    <source>
        <dbReference type="ARBA" id="ARBA00022490"/>
    </source>
</evidence>
<keyword evidence="11 15" id="KW-0547">Nucleotide-binding</keyword>
<keyword evidence="9 15" id="KW-0479">Metal-binding</keyword>
<evidence type="ECO:0000256" key="10">
    <source>
        <dbReference type="ARBA" id="ARBA00022726"/>
    </source>
</evidence>
<protein>
    <recommendedName>
        <fullName evidence="15">Hypoxanthine phosphoribosyltransferase</fullName>
        <ecNumber evidence="15">2.4.2.8</ecNumber>
    </recommendedName>
</protein>
<evidence type="ECO:0000256" key="3">
    <source>
        <dbReference type="ARBA" id="ARBA00004669"/>
    </source>
</evidence>
<dbReference type="Pfam" id="PF00156">
    <property type="entry name" value="Pribosyltran"/>
    <property type="match status" value="1"/>
</dbReference>
<evidence type="ECO:0000256" key="5">
    <source>
        <dbReference type="ARBA" id="ARBA00008391"/>
    </source>
</evidence>
<dbReference type="GO" id="GO:0032263">
    <property type="term" value="P:GMP salvage"/>
    <property type="evidence" value="ECO:0007669"/>
    <property type="project" value="TreeGrafter"/>
</dbReference>
<comment type="cofactor">
    <cofactor evidence="1 15">
        <name>Mg(2+)</name>
        <dbReference type="ChEBI" id="CHEBI:18420"/>
    </cofactor>
</comment>
<reference evidence="17 18" key="1">
    <citation type="journal article" date="2021" name="bioRxiv">
        <title>Unique metabolic strategies in Hadean analogues reveal hints for primordial physiology.</title>
        <authorList>
            <person name="Nobu M.K."/>
            <person name="Nakai R."/>
            <person name="Tamazawa S."/>
            <person name="Mori H."/>
            <person name="Toyoda A."/>
            <person name="Ijiri A."/>
            <person name="Suzuki S."/>
            <person name="Kurokawa K."/>
            <person name="Kamagata Y."/>
            <person name="Tamaki H."/>
        </authorList>
    </citation>
    <scope>NUCLEOTIDE SEQUENCE [LARGE SCALE GENOMIC DNA]</scope>
    <source>
        <strain evidence="17">BS525</strain>
    </source>
</reference>
<keyword evidence="6 15" id="KW-0963">Cytoplasm</keyword>
<organism evidence="17 18">
    <name type="scientific">Psychracetigena formicireducens</name>
    <dbReference type="NCBI Taxonomy" id="2986056"/>
    <lineage>
        <taxon>Bacteria</taxon>
        <taxon>Bacillati</taxon>
        <taxon>Candidatus Lithacetigenota</taxon>
        <taxon>Candidatus Psychracetigena</taxon>
    </lineage>
</organism>
<dbReference type="FunFam" id="3.40.50.2020:FF:000006">
    <property type="entry name" value="Hypoxanthine phosphoribosyltransferase"/>
    <property type="match status" value="1"/>
</dbReference>
<dbReference type="InterPro" id="IPR005904">
    <property type="entry name" value="Hxn_phspho_trans"/>
</dbReference>
<sequence length="183" mass="20856">MEGKTINNQIKKVLISEEQIQNRVSELAKEINRDYSGKKIHLVSILKGATIFASDLMRKLEVPVTIDFISVSSYGNSTESSGVVRIIKDLDHPIEGREILLVEDIVDTGLTLKYIQGILLAHKPKSLKTCVFLDKYERRQVDLKIDYTGFIIPNEFVVGYGLDFAERYRNLTFLGILKEDEYT</sequence>
<dbReference type="GO" id="GO:0032264">
    <property type="term" value="P:IMP salvage"/>
    <property type="evidence" value="ECO:0007669"/>
    <property type="project" value="TreeGrafter"/>
</dbReference>
<evidence type="ECO:0000256" key="1">
    <source>
        <dbReference type="ARBA" id="ARBA00001946"/>
    </source>
</evidence>
<evidence type="ECO:0000256" key="9">
    <source>
        <dbReference type="ARBA" id="ARBA00022723"/>
    </source>
</evidence>
<evidence type="ECO:0000256" key="11">
    <source>
        <dbReference type="ARBA" id="ARBA00022741"/>
    </source>
</evidence>
<evidence type="ECO:0000256" key="15">
    <source>
        <dbReference type="RuleBase" id="RU364099"/>
    </source>
</evidence>
<evidence type="ECO:0000256" key="4">
    <source>
        <dbReference type="ARBA" id="ARBA00004676"/>
    </source>
</evidence>
<evidence type="ECO:0000256" key="8">
    <source>
        <dbReference type="ARBA" id="ARBA00022679"/>
    </source>
</evidence>
<dbReference type="GO" id="GO:0000166">
    <property type="term" value="F:nucleotide binding"/>
    <property type="evidence" value="ECO:0007669"/>
    <property type="project" value="UniProtKB-KW"/>
</dbReference>
<dbReference type="SUPFAM" id="SSF53271">
    <property type="entry name" value="PRTase-like"/>
    <property type="match status" value="1"/>
</dbReference>
<dbReference type="GO" id="GO:0052657">
    <property type="term" value="F:guanine phosphoribosyltransferase activity"/>
    <property type="evidence" value="ECO:0007669"/>
    <property type="project" value="UniProtKB-ARBA"/>
</dbReference>
<dbReference type="GO" id="GO:0006166">
    <property type="term" value="P:purine ribonucleoside salvage"/>
    <property type="evidence" value="ECO:0007669"/>
    <property type="project" value="UniProtKB-KW"/>
</dbReference>
<dbReference type="GO" id="GO:0006178">
    <property type="term" value="P:guanine salvage"/>
    <property type="evidence" value="ECO:0007669"/>
    <property type="project" value="TreeGrafter"/>
</dbReference>
<feature type="domain" description="Phosphoribosyltransferase" evidence="16">
    <location>
        <begin position="18"/>
        <end position="164"/>
    </location>
</feature>
<dbReference type="InterPro" id="IPR000836">
    <property type="entry name" value="PRTase_dom"/>
</dbReference>
<evidence type="ECO:0000259" key="16">
    <source>
        <dbReference type="Pfam" id="PF00156"/>
    </source>
</evidence>
<dbReference type="InterPro" id="IPR050408">
    <property type="entry name" value="HGPRT"/>
</dbReference>
<dbReference type="PANTHER" id="PTHR43340:SF1">
    <property type="entry name" value="HYPOXANTHINE PHOSPHORIBOSYLTRANSFERASE"/>
    <property type="match status" value="1"/>
</dbReference>
<dbReference type="GO" id="GO:0046100">
    <property type="term" value="P:hypoxanthine metabolic process"/>
    <property type="evidence" value="ECO:0007669"/>
    <property type="project" value="TreeGrafter"/>
</dbReference>
<gene>
    <name evidence="17" type="primary">hpt</name>
    <name evidence="17" type="ORF">DDT42_00825</name>
</gene>
<evidence type="ECO:0000313" key="18">
    <source>
        <dbReference type="Proteomes" id="UP000811545"/>
    </source>
</evidence>
<dbReference type="Proteomes" id="UP000811545">
    <property type="component" value="Unassembled WGS sequence"/>
</dbReference>
<comment type="catalytic activity">
    <reaction evidence="14">
        <text>IMP + diphosphate = hypoxanthine + 5-phospho-alpha-D-ribose 1-diphosphate</text>
        <dbReference type="Rhea" id="RHEA:17973"/>
        <dbReference type="ChEBI" id="CHEBI:17368"/>
        <dbReference type="ChEBI" id="CHEBI:33019"/>
        <dbReference type="ChEBI" id="CHEBI:58017"/>
        <dbReference type="ChEBI" id="CHEBI:58053"/>
        <dbReference type="EC" id="2.4.2.8"/>
    </reaction>
    <physiologicalReaction direction="right-to-left" evidence="14">
        <dbReference type="Rhea" id="RHEA:17975"/>
    </physiologicalReaction>
</comment>
<keyword evidence="12 15" id="KW-0460">Magnesium</keyword>
<keyword evidence="10 15" id="KW-0660">Purine salvage</keyword>
<dbReference type="CDD" id="cd06223">
    <property type="entry name" value="PRTases_typeI"/>
    <property type="match status" value="1"/>
</dbReference>
<evidence type="ECO:0000313" key="17">
    <source>
        <dbReference type="EMBL" id="MBT9144966.1"/>
    </source>
</evidence>